<evidence type="ECO:0000313" key="3">
    <source>
        <dbReference type="EMBL" id="SDH26179.1"/>
    </source>
</evidence>
<evidence type="ECO:0000313" key="4">
    <source>
        <dbReference type="Proteomes" id="UP000198779"/>
    </source>
</evidence>
<name>A0A1G8AYU1_9BACT</name>
<evidence type="ECO:0000259" key="2">
    <source>
        <dbReference type="Pfam" id="PF04542"/>
    </source>
</evidence>
<organism evidence="3 4">
    <name type="scientific">Prevotella communis</name>
    <dbReference type="NCBI Taxonomy" id="2913614"/>
    <lineage>
        <taxon>Bacteria</taxon>
        <taxon>Pseudomonadati</taxon>
        <taxon>Bacteroidota</taxon>
        <taxon>Bacteroidia</taxon>
        <taxon>Bacteroidales</taxon>
        <taxon>Prevotellaceae</taxon>
        <taxon>Prevotella</taxon>
    </lineage>
</organism>
<feature type="domain" description="RNA polymerase sigma-70 region 2" evidence="2">
    <location>
        <begin position="43"/>
        <end position="104"/>
    </location>
</feature>
<keyword evidence="4" id="KW-1185">Reference proteome</keyword>
<gene>
    <name evidence="3" type="ORF">SAMN04487901_12129</name>
</gene>
<dbReference type="Gene3D" id="1.10.601.10">
    <property type="entry name" value="RNA Polymerase Primary Sigma Factor"/>
    <property type="match status" value="1"/>
</dbReference>
<sequence length="281" mass="31949">MENKLEKYLIEIGRAPLLSAEEEIELAKAIQQKGVDCDEMKKLVKCNERFVLSVAIQYQNRGLSIEELIKAGRAGLEKAALKFDASRGFKFIAYAVWWIRREILIAIESPDVDVIDPIHDPAILQELCNNGSKSAALKLGQMYDKGDEKNGIFRNPLKAREYYKIAGKRYRYKTEIEDPHEADYFVRGSAEELVAVKTLVDELAQKYGEPENELGLYISMNILMKTLVGSHYYDGNLLTMNTDDPECIVLHAEANRVEPLLYALRQAFPNLDVEVKETKLS</sequence>
<dbReference type="InterPro" id="IPR007627">
    <property type="entry name" value="RNA_pol_sigma70_r2"/>
</dbReference>
<dbReference type="InterPro" id="IPR009042">
    <property type="entry name" value="RNA_pol_sigma70_r1_2"/>
</dbReference>
<dbReference type="RefSeq" id="WP_091819072.1">
    <property type="nucleotide sequence ID" value="NZ_FNCQ01000021.1"/>
</dbReference>
<dbReference type="EMBL" id="FNCQ01000021">
    <property type="protein sequence ID" value="SDH26179.1"/>
    <property type="molecule type" value="Genomic_DNA"/>
</dbReference>
<accession>A0A1G8AYU1</accession>
<dbReference type="GO" id="GO:0003677">
    <property type="term" value="F:DNA binding"/>
    <property type="evidence" value="ECO:0007669"/>
    <property type="project" value="InterPro"/>
</dbReference>
<dbReference type="GO" id="GO:0016987">
    <property type="term" value="F:sigma factor activity"/>
    <property type="evidence" value="ECO:0007669"/>
    <property type="project" value="InterPro"/>
</dbReference>
<dbReference type="GO" id="GO:0006352">
    <property type="term" value="P:DNA-templated transcription initiation"/>
    <property type="evidence" value="ECO:0007669"/>
    <property type="project" value="InterPro"/>
</dbReference>
<feature type="domain" description="RNA polymerase sigma-70 region 1.2" evidence="1">
    <location>
        <begin position="5"/>
        <end position="32"/>
    </location>
</feature>
<dbReference type="Proteomes" id="UP000198779">
    <property type="component" value="Unassembled WGS sequence"/>
</dbReference>
<reference evidence="4" key="1">
    <citation type="submission" date="2016-10" db="EMBL/GenBank/DDBJ databases">
        <authorList>
            <person name="Varghese N."/>
            <person name="Submissions S."/>
        </authorList>
    </citation>
    <scope>NUCLEOTIDE SEQUENCE [LARGE SCALE GENOMIC DNA]</scope>
    <source>
        <strain evidence="4">BP1-148</strain>
    </source>
</reference>
<dbReference type="SUPFAM" id="SSF88946">
    <property type="entry name" value="Sigma2 domain of RNA polymerase sigma factors"/>
    <property type="match status" value="1"/>
</dbReference>
<protein>
    <submittedName>
        <fullName evidence="3">RNA polymerase sigma factor, sigma-70 family</fullName>
    </submittedName>
</protein>
<dbReference type="InterPro" id="IPR050239">
    <property type="entry name" value="Sigma-70_RNA_pol_init_factors"/>
</dbReference>
<dbReference type="Pfam" id="PF04542">
    <property type="entry name" value="Sigma70_r2"/>
    <property type="match status" value="1"/>
</dbReference>
<evidence type="ECO:0000259" key="1">
    <source>
        <dbReference type="Pfam" id="PF00140"/>
    </source>
</evidence>
<dbReference type="Pfam" id="PF00140">
    <property type="entry name" value="Sigma70_r1_2"/>
    <property type="match status" value="1"/>
</dbReference>
<proteinExistence type="predicted"/>
<dbReference type="STRING" id="645274.SAMN04487901_12129"/>
<dbReference type="PANTHER" id="PTHR30603:SF47">
    <property type="entry name" value="RNA POLYMERASE SIGMA FACTOR SIGD, CHLOROPLASTIC"/>
    <property type="match status" value="1"/>
</dbReference>
<dbReference type="InterPro" id="IPR013325">
    <property type="entry name" value="RNA_pol_sigma_r2"/>
</dbReference>
<dbReference type="PANTHER" id="PTHR30603">
    <property type="entry name" value="RNA POLYMERASE SIGMA FACTOR RPO"/>
    <property type="match status" value="1"/>
</dbReference>
<dbReference type="AlphaFoldDB" id="A0A1G8AYU1"/>